<keyword evidence="1" id="KW-1133">Transmembrane helix</keyword>
<feature type="transmembrane region" description="Helical" evidence="1">
    <location>
        <begin position="129"/>
        <end position="150"/>
    </location>
</feature>
<reference evidence="3" key="1">
    <citation type="journal article" date="2019" name="Int. J. Syst. Evol. Microbiol.">
        <title>The Global Catalogue of Microorganisms (GCM) 10K type strain sequencing project: providing services to taxonomists for standard genome sequencing and annotation.</title>
        <authorList>
            <consortium name="The Broad Institute Genomics Platform"/>
            <consortium name="The Broad Institute Genome Sequencing Center for Infectious Disease"/>
            <person name="Wu L."/>
            <person name="Ma J."/>
        </authorList>
    </citation>
    <scope>NUCLEOTIDE SEQUENCE [LARGE SCALE GENOMIC DNA]</scope>
    <source>
        <strain evidence="3">CCUG 60523</strain>
    </source>
</reference>
<keyword evidence="1" id="KW-0472">Membrane</keyword>
<dbReference type="Proteomes" id="UP001595805">
    <property type="component" value="Unassembled WGS sequence"/>
</dbReference>
<gene>
    <name evidence="2" type="ORF">ACFOSV_14435</name>
</gene>
<dbReference type="RefSeq" id="WP_377906730.1">
    <property type="nucleotide sequence ID" value="NZ_JBHRZS010000007.1"/>
</dbReference>
<protein>
    <submittedName>
        <fullName evidence="2">DNA topoisomerase IV</fullName>
    </submittedName>
</protein>
<keyword evidence="1" id="KW-0812">Transmembrane</keyword>
<feature type="transmembrane region" description="Helical" evidence="1">
    <location>
        <begin position="90"/>
        <end position="117"/>
    </location>
</feature>
<organism evidence="2 3">
    <name type="scientific">Algoriphagus namhaensis</name>
    <dbReference type="NCBI Taxonomy" id="915353"/>
    <lineage>
        <taxon>Bacteria</taxon>
        <taxon>Pseudomonadati</taxon>
        <taxon>Bacteroidota</taxon>
        <taxon>Cytophagia</taxon>
        <taxon>Cytophagales</taxon>
        <taxon>Cyclobacteriaceae</taxon>
        <taxon>Algoriphagus</taxon>
    </lineage>
</organism>
<feature type="transmembrane region" description="Helical" evidence="1">
    <location>
        <begin position="9"/>
        <end position="27"/>
    </location>
</feature>
<name>A0ABV8ATV6_9BACT</name>
<dbReference type="EMBL" id="JBHRZS010000007">
    <property type="protein sequence ID" value="MFC3881388.1"/>
    <property type="molecule type" value="Genomic_DNA"/>
</dbReference>
<sequence>MYYRFGKVFFYFSVFGFVLFLLYFYSAMPELLKYQPDGIQDNGRDTFFYAMIGLFAVVNMIVLVPPKMLETKTHKGLHRIFPVGDNYRDYILAWFYSFGSVINLSLLIMVFYVHAINNQNEIQASKFNFFFYLIPVLLAIWVVALFVLLFNKFKQVRLGS</sequence>
<proteinExistence type="predicted"/>
<evidence type="ECO:0000313" key="3">
    <source>
        <dbReference type="Proteomes" id="UP001595805"/>
    </source>
</evidence>
<evidence type="ECO:0000313" key="2">
    <source>
        <dbReference type="EMBL" id="MFC3881388.1"/>
    </source>
</evidence>
<accession>A0ABV8ATV6</accession>
<feature type="transmembrane region" description="Helical" evidence="1">
    <location>
        <begin position="47"/>
        <end position="69"/>
    </location>
</feature>
<evidence type="ECO:0000256" key="1">
    <source>
        <dbReference type="SAM" id="Phobius"/>
    </source>
</evidence>
<comment type="caution">
    <text evidence="2">The sequence shown here is derived from an EMBL/GenBank/DDBJ whole genome shotgun (WGS) entry which is preliminary data.</text>
</comment>
<keyword evidence="3" id="KW-1185">Reference proteome</keyword>